<dbReference type="PANTHER" id="PTHR30069">
    <property type="entry name" value="TONB-DEPENDENT OUTER MEMBRANE RECEPTOR"/>
    <property type="match status" value="1"/>
</dbReference>
<dbReference type="AlphaFoldDB" id="A0A3D4V7C5"/>
<comment type="caution">
    <text evidence="12">The sequence shown here is derived from an EMBL/GenBank/DDBJ whole genome shotgun (WGS) entry which is preliminary data.</text>
</comment>
<feature type="domain" description="TonB-dependent receptor plug" evidence="11">
    <location>
        <begin position="85"/>
        <end position="195"/>
    </location>
</feature>
<evidence type="ECO:0000256" key="1">
    <source>
        <dbReference type="ARBA" id="ARBA00004571"/>
    </source>
</evidence>
<dbReference type="GO" id="GO:0044718">
    <property type="term" value="P:siderophore transmembrane transport"/>
    <property type="evidence" value="ECO:0007669"/>
    <property type="project" value="TreeGrafter"/>
</dbReference>
<evidence type="ECO:0000256" key="8">
    <source>
        <dbReference type="PROSITE-ProRule" id="PRU01360"/>
    </source>
</evidence>
<keyword evidence="5 9" id="KW-0798">TonB box</keyword>
<keyword evidence="4 8" id="KW-0812">Transmembrane</keyword>
<evidence type="ECO:0000259" key="10">
    <source>
        <dbReference type="Pfam" id="PF00593"/>
    </source>
</evidence>
<evidence type="ECO:0000259" key="11">
    <source>
        <dbReference type="Pfam" id="PF07715"/>
    </source>
</evidence>
<evidence type="ECO:0000256" key="9">
    <source>
        <dbReference type="RuleBase" id="RU003357"/>
    </source>
</evidence>
<dbReference type="SUPFAM" id="SSF56935">
    <property type="entry name" value="Porins"/>
    <property type="match status" value="1"/>
</dbReference>
<organism evidence="12 13">
    <name type="scientific">Gemmatimonas aurantiaca</name>
    <dbReference type="NCBI Taxonomy" id="173480"/>
    <lineage>
        <taxon>Bacteria</taxon>
        <taxon>Pseudomonadati</taxon>
        <taxon>Gemmatimonadota</taxon>
        <taxon>Gemmatimonadia</taxon>
        <taxon>Gemmatimonadales</taxon>
        <taxon>Gemmatimonadaceae</taxon>
        <taxon>Gemmatimonas</taxon>
    </lineage>
</organism>
<evidence type="ECO:0000256" key="3">
    <source>
        <dbReference type="ARBA" id="ARBA00022452"/>
    </source>
</evidence>
<dbReference type="OMA" id="QWLDYRY"/>
<evidence type="ECO:0000313" key="13">
    <source>
        <dbReference type="Proteomes" id="UP000264071"/>
    </source>
</evidence>
<dbReference type="InterPro" id="IPR000531">
    <property type="entry name" value="Beta-barrel_TonB"/>
</dbReference>
<protein>
    <submittedName>
        <fullName evidence="12">TonB-dependent receptor</fullName>
    </submittedName>
</protein>
<sequence>MLLSSIQTRGLVLSRTSLRALACPAYRMLPSIATALLAVSLPLTLHAQRVTQERTKADSAAQDSTRKARALNPVVTTATRDQRELRKLPVSMTVIDTNTINRTSTVSLTEALRTVPGVIAGNLFGGDDVRLSIRGSGARGGFGVRGVGLLLDGVPITEPDGQTRLDQLDLGAARSIEIVRGPGSAMYGGAASGGVVNVITRSGRELQGVSLRVTGGGFGFDSVNLRKVDLSMGGARGAFDGYLQASNTSLAGMRVQNKNDMQRANLRLNWTRQQDGQAAPAAKATRIGLDASYSDLDMQIPGSLTDASWRSEPWAADPLNVTGAYGRREQRWRFGARASQGLGTRFGSIDAFAFGTARTIQHPIFRVVDQSTHRVQGGLRHAIGFGTTDGVAVRLNTGLDLDRWYGDSRQWTNVAGQQGRSTPCVNDRVANIVRTECTNQYVTLPSVGTYTSADITRGKLTLTAGARYDKVTFDIDDRIRPNLSVTQSFDQVSPRVALRYDVRPGVSVYTSVARGFEVPTNSELTASPDTIRGLNTDLRPSSLVNYEVGAKALVASRVLFDAAVYRTNVTGEFLSRTVVIPGVAFPRTIYENVGRTRRTGLELSATTLVAPWMDIVTSYTYAHYVMKEFRGTEINAQGQSVAVDYAGKLIPGVPQHRGATEVRLRPTASINLSVWGEVQGKTYVDNANTSRGTIYTQVTQTGAPPRIVPVAFSAVPGYALAHGTISYRLPEVRGTRTGTSRAEFFLNVENILDKRYAAALATNSGNGRFYFPGAGRTFNAGVTLSTGGR</sequence>
<dbReference type="Gene3D" id="2.170.130.10">
    <property type="entry name" value="TonB-dependent receptor, plug domain"/>
    <property type="match status" value="1"/>
</dbReference>
<dbReference type="PANTHER" id="PTHR30069:SF28">
    <property type="entry name" value="TONB-DEPENDENT RECEPTOR YNCD-RELATED"/>
    <property type="match status" value="1"/>
</dbReference>
<dbReference type="GO" id="GO:0015344">
    <property type="term" value="F:siderophore uptake transmembrane transporter activity"/>
    <property type="evidence" value="ECO:0007669"/>
    <property type="project" value="TreeGrafter"/>
</dbReference>
<dbReference type="PROSITE" id="PS52016">
    <property type="entry name" value="TONB_DEPENDENT_REC_3"/>
    <property type="match status" value="1"/>
</dbReference>
<keyword evidence="2 8" id="KW-0813">Transport</keyword>
<name>A0A3D4V7C5_9BACT</name>
<accession>A0A3D4V7C5</accession>
<keyword evidence="6 8" id="KW-0472">Membrane</keyword>
<gene>
    <name evidence="12" type="ORF">DGD08_07515</name>
</gene>
<dbReference type="Pfam" id="PF07715">
    <property type="entry name" value="Plug"/>
    <property type="match status" value="1"/>
</dbReference>
<evidence type="ECO:0000256" key="6">
    <source>
        <dbReference type="ARBA" id="ARBA00023136"/>
    </source>
</evidence>
<dbReference type="InterPro" id="IPR012910">
    <property type="entry name" value="Plug_dom"/>
</dbReference>
<proteinExistence type="inferred from homology"/>
<keyword evidence="3 8" id="KW-1134">Transmembrane beta strand</keyword>
<evidence type="ECO:0000256" key="4">
    <source>
        <dbReference type="ARBA" id="ARBA00022692"/>
    </source>
</evidence>
<evidence type="ECO:0000256" key="7">
    <source>
        <dbReference type="ARBA" id="ARBA00023237"/>
    </source>
</evidence>
<comment type="similarity">
    <text evidence="8 9">Belongs to the TonB-dependent receptor family.</text>
</comment>
<dbReference type="Proteomes" id="UP000264071">
    <property type="component" value="Unassembled WGS sequence"/>
</dbReference>
<evidence type="ECO:0000256" key="5">
    <source>
        <dbReference type="ARBA" id="ARBA00023077"/>
    </source>
</evidence>
<dbReference type="Gene3D" id="2.40.170.20">
    <property type="entry name" value="TonB-dependent receptor, beta-barrel domain"/>
    <property type="match status" value="1"/>
</dbReference>
<dbReference type="InterPro" id="IPR037066">
    <property type="entry name" value="Plug_dom_sf"/>
</dbReference>
<dbReference type="Pfam" id="PF00593">
    <property type="entry name" value="TonB_dep_Rec_b-barrel"/>
    <property type="match status" value="1"/>
</dbReference>
<keyword evidence="7 8" id="KW-0998">Cell outer membrane</keyword>
<reference evidence="12 13" key="1">
    <citation type="journal article" date="2018" name="Nat. Biotechnol.">
        <title>A standardized bacterial taxonomy based on genome phylogeny substantially revises the tree of life.</title>
        <authorList>
            <person name="Parks D.H."/>
            <person name="Chuvochina M."/>
            <person name="Waite D.W."/>
            <person name="Rinke C."/>
            <person name="Skarshewski A."/>
            <person name="Chaumeil P.A."/>
            <person name="Hugenholtz P."/>
        </authorList>
    </citation>
    <scope>NUCLEOTIDE SEQUENCE [LARGE SCALE GENOMIC DNA]</scope>
    <source>
        <strain evidence="12">UBA8844</strain>
    </source>
</reference>
<evidence type="ECO:0000256" key="2">
    <source>
        <dbReference type="ARBA" id="ARBA00022448"/>
    </source>
</evidence>
<dbReference type="InterPro" id="IPR036942">
    <property type="entry name" value="Beta-barrel_TonB_sf"/>
</dbReference>
<dbReference type="GO" id="GO:0009279">
    <property type="term" value="C:cell outer membrane"/>
    <property type="evidence" value="ECO:0007669"/>
    <property type="project" value="UniProtKB-SubCell"/>
</dbReference>
<keyword evidence="12" id="KW-0675">Receptor</keyword>
<dbReference type="InterPro" id="IPR039426">
    <property type="entry name" value="TonB-dep_rcpt-like"/>
</dbReference>
<comment type="subcellular location">
    <subcellularLocation>
        <location evidence="1 8">Cell outer membrane</location>
        <topology evidence="1 8">Multi-pass membrane protein</topology>
    </subcellularLocation>
</comment>
<dbReference type="EMBL" id="DPIY01000006">
    <property type="protein sequence ID" value="HCT57049.1"/>
    <property type="molecule type" value="Genomic_DNA"/>
</dbReference>
<dbReference type="CDD" id="cd01347">
    <property type="entry name" value="ligand_gated_channel"/>
    <property type="match status" value="1"/>
</dbReference>
<evidence type="ECO:0000313" key="12">
    <source>
        <dbReference type="EMBL" id="HCT57049.1"/>
    </source>
</evidence>
<feature type="domain" description="TonB-dependent receptor-like beta-barrel" evidence="10">
    <location>
        <begin position="274"/>
        <end position="751"/>
    </location>
</feature>